<dbReference type="KEGG" id="svp:Pan189_41180"/>
<keyword evidence="1" id="KW-1133">Transmembrane helix</keyword>
<accession>A0A517R755</accession>
<organism evidence="2 3">
    <name type="scientific">Stratiformator vulcanicus</name>
    <dbReference type="NCBI Taxonomy" id="2527980"/>
    <lineage>
        <taxon>Bacteria</taxon>
        <taxon>Pseudomonadati</taxon>
        <taxon>Planctomycetota</taxon>
        <taxon>Planctomycetia</taxon>
        <taxon>Planctomycetales</taxon>
        <taxon>Planctomycetaceae</taxon>
        <taxon>Stratiformator</taxon>
    </lineage>
</organism>
<keyword evidence="1" id="KW-0472">Membrane</keyword>
<name>A0A517R755_9PLAN</name>
<dbReference type="PROSITE" id="PS51257">
    <property type="entry name" value="PROKAR_LIPOPROTEIN"/>
    <property type="match status" value="1"/>
</dbReference>
<reference evidence="2 3" key="1">
    <citation type="submission" date="2019-02" db="EMBL/GenBank/DDBJ databases">
        <title>Deep-cultivation of Planctomycetes and their phenomic and genomic characterization uncovers novel biology.</title>
        <authorList>
            <person name="Wiegand S."/>
            <person name="Jogler M."/>
            <person name="Boedeker C."/>
            <person name="Pinto D."/>
            <person name="Vollmers J."/>
            <person name="Rivas-Marin E."/>
            <person name="Kohn T."/>
            <person name="Peeters S.H."/>
            <person name="Heuer A."/>
            <person name="Rast P."/>
            <person name="Oberbeckmann S."/>
            <person name="Bunk B."/>
            <person name="Jeske O."/>
            <person name="Meyerdierks A."/>
            <person name="Storesund J.E."/>
            <person name="Kallscheuer N."/>
            <person name="Luecker S."/>
            <person name="Lage O.M."/>
            <person name="Pohl T."/>
            <person name="Merkel B.J."/>
            <person name="Hornburger P."/>
            <person name="Mueller R.-W."/>
            <person name="Bruemmer F."/>
            <person name="Labrenz M."/>
            <person name="Spormann A.M."/>
            <person name="Op den Camp H."/>
            <person name="Overmann J."/>
            <person name="Amann R."/>
            <person name="Jetten M.S.M."/>
            <person name="Mascher T."/>
            <person name="Medema M.H."/>
            <person name="Devos D.P."/>
            <person name="Kaster A.-K."/>
            <person name="Ovreas L."/>
            <person name="Rohde M."/>
            <person name="Galperin M.Y."/>
            <person name="Jogler C."/>
        </authorList>
    </citation>
    <scope>NUCLEOTIDE SEQUENCE [LARGE SCALE GENOMIC DNA]</scope>
    <source>
        <strain evidence="2 3">Pan189</strain>
    </source>
</reference>
<evidence type="ECO:0000313" key="2">
    <source>
        <dbReference type="EMBL" id="QDT39709.1"/>
    </source>
</evidence>
<dbReference type="AlphaFoldDB" id="A0A517R755"/>
<evidence type="ECO:0000256" key="1">
    <source>
        <dbReference type="SAM" id="Phobius"/>
    </source>
</evidence>
<sequence>MSDSQQKTRSGGRNVLLMGCATAVVFVCSCGGLLVLFGWNAARYSAEELERSQRWEQFSTRWLPPPADVGPAAMFPSQLGDYELVEWDETPAFAALKIDLPGAHGEYRNGDRRLDLHIYRASTDQKQEVYQTARELLDDGDRFHFRAFGGTAATRMFQFRVAPHEMSGNFWYAAGWLVFARSAELSNRDLEQLIHQWATQLAANPEELPPLEAAEDPR</sequence>
<proteinExistence type="predicted"/>
<keyword evidence="3" id="KW-1185">Reference proteome</keyword>
<gene>
    <name evidence="2" type="ORF">Pan189_41180</name>
</gene>
<keyword evidence="1" id="KW-0812">Transmembrane</keyword>
<dbReference type="Proteomes" id="UP000317318">
    <property type="component" value="Chromosome"/>
</dbReference>
<feature type="transmembrane region" description="Helical" evidence="1">
    <location>
        <begin position="15"/>
        <end position="39"/>
    </location>
</feature>
<dbReference type="EMBL" id="CP036268">
    <property type="protein sequence ID" value="QDT39709.1"/>
    <property type="molecule type" value="Genomic_DNA"/>
</dbReference>
<protein>
    <submittedName>
        <fullName evidence="2">Uncharacterized protein</fullName>
    </submittedName>
</protein>
<evidence type="ECO:0000313" key="3">
    <source>
        <dbReference type="Proteomes" id="UP000317318"/>
    </source>
</evidence>